<sequence length="338" mass="38533">MFVLFISVVVSCQDGAFNENDNDDKLSEAVQEAAQVMTQFRKTSPFLLDAERLELWDKFEVYSDNLEKTTFKEYLNKPEDEAVSMEDTIPMLYFYREAFDKVLDEVKNTKVNYGNTSVWMLYNMGFVVKTPSGCFGIDIDHRLAEKLEPYLDFLCITHNHGDHYNNKLIEAMNMNGKPVLSNFHKGSREYVSTTPTTYRIGNFSIRTDISDHLANPDFPDFVTVFRIEGGEDSGNFSMLHCGDSGFNPNHFTNVEGAVSMLVMRWGAPRENNILGAGEGQVIPDCAVLSHLIELRHDPYPRGQASITKTLEHLPNVKCNNTILPFWGETLRWKNGEMH</sequence>
<dbReference type="GO" id="GO:0016787">
    <property type="term" value="F:hydrolase activity"/>
    <property type="evidence" value="ECO:0007669"/>
    <property type="project" value="UniProtKB-KW"/>
</dbReference>
<organism evidence="1 2">
    <name type="scientific">Maribellus luteus</name>
    <dbReference type="NCBI Taxonomy" id="2305463"/>
    <lineage>
        <taxon>Bacteria</taxon>
        <taxon>Pseudomonadati</taxon>
        <taxon>Bacteroidota</taxon>
        <taxon>Bacteroidia</taxon>
        <taxon>Marinilabiliales</taxon>
        <taxon>Prolixibacteraceae</taxon>
        <taxon>Maribellus</taxon>
    </lineage>
</organism>
<dbReference type="InterPro" id="IPR036866">
    <property type="entry name" value="RibonucZ/Hydroxyglut_hydro"/>
</dbReference>
<evidence type="ECO:0000313" key="2">
    <source>
        <dbReference type="Proteomes" id="UP000265926"/>
    </source>
</evidence>
<dbReference type="SUPFAM" id="SSF56281">
    <property type="entry name" value="Metallo-hydrolase/oxidoreductase"/>
    <property type="match status" value="1"/>
</dbReference>
<comment type="caution">
    <text evidence="1">The sequence shown here is derived from an EMBL/GenBank/DDBJ whole genome shotgun (WGS) entry which is preliminary data.</text>
</comment>
<keyword evidence="2" id="KW-1185">Reference proteome</keyword>
<name>A0A399T8D6_9BACT</name>
<keyword evidence="1" id="KW-0378">Hydrolase</keyword>
<dbReference type="AlphaFoldDB" id="A0A399T8D6"/>
<dbReference type="Gene3D" id="3.60.15.10">
    <property type="entry name" value="Ribonuclease Z/Hydroxyacylglutathione hydrolase-like"/>
    <property type="match status" value="1"/>
</dbReference>
<proteinExistence type="predicted"/>
<evidence type="ECO:0000313" key="1">
    <source>
        <dbReference type="EMBL" id="RIJ50421.1"/>
    </source>
</evidence>
<reference evidence="1 2" key="1">
    <citation type="submission" date="2018-08" db="EMBL/GenBank/DDBJ databases">
        <title>Pallidiluteibacterium maritimus gen. nov., sp. nov., isolated from coastal sediment.</title>
        <authorList>
            <person name="Zhou L.Y."/>
        </authorList>
    </citation>
    <scope>NUCLEOTIDE SEQUENCE [LARGE SCALE GENOMIC DNA]</scope>
    <source>
        <strain evidence="1 2">XSD2</strain>
    </source>
</reference>
<gene>
    <name evidence="1" type="ORF">D1614_00315</name>
</gene>
<dbReference type="Proteomes" id="UP000265926">
    <property type="component" value="Unassembled WGS sequence"/>
</dbReference>
<protein>
    <submittedName>
        <fullName evidence="1">MBL fold metallo-hydrolase</fullName>
    </submittedName>
</protein>
<dbReference type="EMBL" id="QWGR01000001">
    <property type="protein sequence ID" value="RIJ50421.1"/>
    <property type="molecule type" value="Genomic_DNA"/>
</dbReference>
<accession>A0A399T8D6</accession>